<reference evidence="1" key="1">
    <citation type="journal article" date="2016" name="Int. J. Mol. Sci.">
        <title>Comparative genomics of the extreme acidophile Acidithiobacillus thiooxidans reveals intraspecific divergence and niche adaptation.</title>
        <authorList>
            <person name="Zhang X."/>
            <person name="Feng X."/>
            <person name="Tao J."/>
            <person name="Ma L."/>
            <person name="Xiao Y."/>
            <person name="Liang Y."/>
            <person name="Liu X."/>
            <person name="Yin H."/>
        </authorList>
    </citation>
    <scope>NUCLEOTIDE SEQUENCE [LARGE SCALE GENOMIC DNA]</scope>
    <source>
        <strain evidence="1">DXS-W</strain>
    </source>
</reference>
<accession>A0A1C2IP34</accession>
<evidence type="ECO:0000313" key="2">
    <source>
        <dbReference type="Proteomes" id="UP000095008"/>
    </source>
</evidence>
<gene>
    <name evidence="1" type="ORF">A6M23_04945</name>
</gene>
<dbReference type="EMBL" id="LWRY01000031">
    <property type="protein sequence ID" value="OCX74776.1"/>
    <property type="molecule type" value="Genomic_DNA"/>
</dbReference>
<dbReference type="SUPFAM" id="SSF50969">
    <property type="entry name" value="YVTN repeat-like/Quinoprotein amine dehydrogenase"/>
    <property type="match status" value="1"/>
</dbReference>
<comment type="caution">
    <text evidence="1">The sequence shown here is derived from an EMBL/GenBank/DDBJ whole genome shotgun (WGS) entry which is preliminary data.</text>
</comment>
<dbReference type="AlphaFoldDB" id="A0A1C2IP34"/>
<name>A0A1C2IP34_ACITH</name>
<sequence>MTGPWSKTIWVGTNRSKVFVFDANNLHVINQLPARAGVDQIAYDPTYHFVYAFESDAKGFNVYNAQTMKPVTFVSTGYGKTHTGAVDPSNHKIFVYVGEAHAVYVYQPVHG</sequence>
<organism evidence="1 2">
    <name type="scientific">Acidithiobacillus thiooxidans</name>
    <name type="common">Thiobacillus thiooxidans</name>
    <dbReference type="NCBI Taxonomy" id="930"/>
    <lineage>
        <taxon>Bacteria</taxon>
        <taxon>Pseudomonadati</taxon>
        <taxon>Pseudomonadota</taxon>
        <taxon>Acidithiobacillia</taxon>
        <taxon>Acidithiobacillales</taxon>
        <taxon>Acidithiobacillaceae</taxon>
        <taxon>Acidithiobacillus</taxon>
    </lineage>
</organism>
<dbReference type="InterPro" id="IPR015943">
    <property type="entry name" value="WD40/YVTN_repeat-like_dom_sf"/>
</dbReference>
<dbReference type="Gene3D" id="2.130.10.10">
    <property type="entry name" value="YVTN repeat-like/Quinoprotein amine dehydrogenase"/>
    <property type="match status" value="1"/>
</dbReference>
<evidence type="ECO:0000313" key="1">
    <source>
        <dbReference type="EMBL" id="OCX74776.1"/>
    </source>
</evidence>
<dbReference type="InterPro" id="IPR011044">
    <property type="entry name" value="Quino_amine_DH_bsu"/>
</dbReference>
<dbReference type="Proteomes" id="UP000095008">
    <property type="component" value="Unassembled WGS sequence"/>
</dbReference>
<proteinExistence type="predicted"/>
<protein>
    <submittedName>
        <fullName evidence="1">Uncharacterized protein</fullName>
    </submittedName>
</protein>
<keyword evidence="2" id="KW-1185">Reference proteome</keyword>